<dbReference type="PANTHER" id="PTHR43798">
    <property type="entry name" value="MONOACYLGLYCEROL LIPASE"/>
    <property type="match status" value="1"/>
</dbReference>
<feature type="domain" description="AB hydrolase-1" evidence="1">
    <location>
        <begin position="27"/>
        <end position="275"/>
    </location>
</feature>
<dbReference type="Proteomes" id="UP001596220">
    <property type="component" value="Unassembled WGS sequence"/>
</dbReference>
<comment type="caution">
    <text evidence="2">The sequence shown here is derived from an EMBL/GenBank/DDBJ whole genome shotgun (WGS) entry which is preliminary data.</text>
</comment>
<evidence type="ECO:0000259" key="1">
    <source>
        <dbReference type="Pfam" id="PF12697"/>
    </source>
</evidence>
<name>A0ABW1P782_9PSEU</name>
<organism evidence="2 3">
    <name type="scientific">Saccharothrix lopnurensis</name>
    <dbReference type="NCBI Taxonomy" id="1670621"/>
    <lineage>
        <taxon>Bacteria</taxon>
        <taxon>Bacillati</taxon>
        <taxon>Actinomycetota</taxon>
        <taxon>Actinomycetes</taxon>
        <taxon>Pseudonocardiales</taxon>
        <taxon>Pseudonocardiaceae</taxon>
        <taxon>Saccharothrix</taxon>
    </lineage>
</organism>
<reference evidence="3" key="1">
    <citation type="journal article" date="2019" name="Int. J. Syst. Evol. Microbiol.">
        <title>The Global Catalogue of Microorganisms (GCM) 10K type strain sequencing project: providing services to taxonomists for standard genome sequencing and annotation.</title>
        <authorList>
            <consortium name="The Broad Institute Genomics Platform"/>
            <consortium name="The Broad Institute Genome Sequencing Center for Infectious Disease"/>
            <person name="Wu L."/>
            <person name="Ma J."/>
        </authorList>
    </citation>
    <scope>NUCLEOTIDE SEQUENCE [LARGE SCALE GENOMIC DNA]</scope>
    <source>
        <strain evidence="3">CGMCC 4.7246</strain>
    </source>
</reference>
<dbReference type="SUPFAM" id="SSF53474">
    <property type="entry name" value="alpha/beta-Hydrolases"/>
    <property type="match status" value="1"/>
</dbReference>
<keyword evidence="2" id="KW-0378">Hydrolase</keyword>
<dbReference type="InterPro" id="IPR050266">
    <property type="entry name" value="AB_hydrolase_sf"/>
</dbReference>
<dbReference type="RefSeq" id="WP_380637151.1">
    <property type="nucleotide sequence ID" value="NZ_JBHSQO010000015.1"/>
</dbReference>
<dbReference type="Gene3D" id="3.40.50.1820">
    <property type="entry name" value="alpha/beta hydrolase"/>
    <property type="match status" value="1"/>
</dbReference>
<dbReference type="GO" id="GO:0016787">
    <property type="term" value="F:hydrolase activity"/>
    <property type="evidence" value="ECO:0007669"/>
    <property type="project" value="UniProtKB-KW"/>
</dbReference>
<dbReference type="Pfam" id="PF12697">
    <property type="entry name" value="Abhydrolase_6"/>
    <property type="match status" value="1"/>
</dbReference>
<dbReference type="InterPro" id="IPR000073">
    <property type="entry name" value="AB_hydrolase_1"/>
</dbReference>
<evidence type="ECO:0000313" key="3">
    <source>
        <dbReference type="Proteomes" id="UP001596220"/>
    </source>
</evidence>
<accession>A0ABW1P782</accession>
<dbReference type="PANTHER" id="PTHR43798:SF5">
    <property type="entry name" value="MONOACYLGLYCEROL LIPASE ABHD6"/>
    <property type="match status" value="1"/>
</dbReference>
<gene>
    <name evidence="2" type="ORF">ACFP3R_16845</name>
</gene>
<protein>
    <submittedName>
        <fullName evidence="2">Alpha/beta fold hydrolase</fullName>
    </submittedName>
</protein>
<evidence type="ECO:0000313" key="2">
    <source>
        <dbReference type="EMBL" id="MFC6090948.1"/>
    </source>
</evidence>
<keyword evidence="3" id="KW-1185">Reference proteome</keyword>
<dbReference type="EMBL" id="JBHSQO010000015">
    <property type="protein sequence ID" value="MFC6090948.1"/>
    <property type="molecule type" value="Genomic_DNA"/>
</dbReference>
<proteinExistence type="predicted"/>
<sequence length="283" mass="29884">MRYPTRTEGGIRYLDAGPESPTGVTHLLVHGLGGSLEQWTAVVDELRPTTRVVAIDIPGFGHSRTRRGHFAVPDAVRDISGFLDARGIDRCVVVSHSISCVVAAGLAAARPAGVTKLVLVSGALVRASELAQHPGLALRDPALGLAVAAQFAAGVVPVPRVLLTALAASRLLRTATLWPFVASPTGVPTEHLVEALSGSGSLAVLRILLSAHSIDHHRLLAAVEQPVELVVGDRDRLISPSDVARLRAIMRVTRVSVIPDCGHWPWLENPAELAALITSPERA</sequence>
<dbReference type="InterPro" id="IPR029058">
    <property type="entry name" value="AB_hydrolase_fold"/>
</dbReference>